<proteinExistence type="predicted"/>
<reference evidence="2" key="1">
    <citation type="submission" date="2022-11" db="UniProtKB">
        <authorList>
            <consortium name="WormBaseParasite"/>
        </authorList>
    </citation>
    <scope>IDENTIFICATION</scope>
</reference>
<organism evidence="1 2">
    <name type="scientific">Panagrolaimus sp. ES5</name>
    <dbReference type="NCBI Taxonomy" id="591445"/>
    <lineage>
        <taxon>Eukaryota</taxon>
        <taxon>Metazoa</taxon>
        <taxon>Ecdysozoa</taxon>
        <taxon>Nematoda</taxon>
        <taxon>Chromadorea</taxon>
        <taxon>Rhabditida</taxon>
        <taxon>Tylenchina</taxon>
        <taxon>Panagrolaimomorpha</taxon>
        <taxon>Panagrolaimoidea</taxon>
        <taxon>Panagrolaimidae</taxon>
        <taxon>Panagrolaimus</taxon>
    </lineage>
</organism>
<evidence type="ECO:0000313" key="1">
    <source>
        <dbReference type="Proteomes" id="UP000887579"/>
    </source>
</evidence>
<dbReference type="WBParaSite" id="ES5_v2.g7567.t1">
    <property type="protein sequence ID" value="ES5_v2.g7567.t1"/>
    <property type="gene ID" value="ES5_v2.g7567"/>
</dbReference>
<sequence>MSVKYENLNSPKSVKLSSPDFSKDAETVSTSSSSKDQLPTSKLVTKNDTHFYSQFNDDKYLKEQKSLPFVCGKGGVALPLKLELAELLKDKERIKVMCFTWNINNRSISTIRSINELFKKIDPSDRPDVFAVALQELPSTTFRFHNQMVYGIEESINETHRVFCWVRQWSQMLIVFMKKHLCLYTSRPEYQFVGSNAIAKPFRTKGAIAICFRILKTSFVFISSHFSHGNLRNRILDFRKASTAFNFRATLSPHSNIREDHSIFNADHVFWFGDLNFRLTHRLNSDQLGREFGNQLFIQRNTFEKLLEKDELQKCIATKLAFHDFKEGIISFPPTYKFAIGTQTYEKHRVPSYTDRILFWCKHSDNVRPIRYDCVWPITVSDHKAVYGIFSVRVMDPHRSFSSNVASLDIVTPPNPITEQIFVDL</sequence>
<name>A0AC34GRY6_9BILA</name>
<accession>A0AC34GRY6</accession>
<evidence type="ECO:0000313" key="2">
    <source>
        <dbReference type="WBParaSite" id="ES5_v2.g7567.t1"/>
    </source>
</evidence>
<dbReference type="Proteomes" id="UP000887579">
    <property type="component" value="Unplaced"/>
</dbReference>
<protein>
    <submittedName>
        <fullName evidence="2">Inositol polyphosphate-related phosphatase domain-containing protein</fullName>
    </submittedName>
</protein>